<dbReference type="Gene3D" id="1.20.58.100">
    <property type="entry name" value="Fumarate reductase/succinate dehydrogenase flavoprotein-like, C-terminal domain"/>
    <property type="match status" value="1"/>
</dbReference>
<dbReference type="AlphaFoldDB" id="V2Y5S2"/>
<name>V2Y5S2_9FIRM</name>
<dbReference type="SUPFAM" id="SSF56425">
    <property type="entry name" value="Succinate dehydrogenase/fumarate reductase flavoprotein, catalytic domain"/>
    <property type="match status" value="1"/>
</dbReference>
<dbReference type="SUPFAM" id="SSF46977">
    <property type="entry name" value="Succinate dehydrogenase/fumarate reductase flavoprotein C-terminal domain"/>
    <property type="match status" value="1"/>
</dbReference>
<dbReference type="PANTHER" id="PTHR11632">
    <property type="entry name" value="SUCCINATE DEHYDROGENASE 2 FLAVOPROTEIN SUBUNIT"/>
    <property type="match status" value="1"/>
</dbReference>
<organism evidence="6 7">
    <name type="scientific">Catonella morbi ATCC 51271</name>
    <dbReference type="NCBI Taxonomy" id="592026"/>
    <lineage>
        <taxon>Bacteria</taxon>
        <taxon>Bacillati</taxon>
        <taxon>Bacillota</taxon>
        <taxon>Clostridia</taxon>
        <taxon>Lachnospirales</taxon>
        <taxon>Lachnospiraceae</taxon>
        <taxon>Catonella</taxon>
    </lineage>
</organism>
<dbReference type="PRINTS" id="PR00368">
    <property type="entry name" value="FADPNR"/>
</dbReference>
<keyword evidence="7" id="KW-1185">Reference proteome</keyword>
<dbReference type="HOGENOM" id="CLU_027931_0_0_9"/>
<dbReference type="GO" id="GO:0033765">
    <property type="term" value="F:steroid dehydrogenase activity, acting on the CH-CH group of donors"/>
    <property type="evidence" value="ECO:0007669"/>
    <property type="project" value="UniProtKB-ARBA"/>
</dbReference>
<dbReference type="InterPro" id="IPR015939">
    <property type="entry name" value="Fum_Rdtase/Succ_DH_flav-like_C"/>
</dbReference>
<feature type="domain" description="Fumarate reductase/succinate dehydrogenase flavoprotein-like C-terminal" evidence="5">
    <location>
        <begin position="479"/>
        <end position="519"/>
    </location>
</feature>
<dbReference type="Pfam" id="PF00890">
    <property type="entry name" value="FAD_binding_2"/>
    <property type="match status" value="1"/>
</dbReference>
<dbReference type="RefSeq" id="WP_023354778.1">
    <property type="nucleotide sequence ID" value="NZ_KI535368.1"/>
</dbReference>
<dbReference type="Gene3D" id="3.50.50.60">
    <property type="entry name" value="FAD/NAD(P)-binding domain"/>
    <property type="match status" value="1"/>
</dbReference>
<evidence type="ECO:0000256" key="1">
    <source>
        <dbReference type="ARBA" id="ARBA00022630"/>
    </source>
</evidence>
<feature type="active site" description="Proton acceptor" evidence="3">
    <location>
        <position position="281"/>
    </location>
</feature>
<dbReference type="Gene3D" id="3.90.700.10">
    <property type="entry name" value="Succinate dehydrogenase/fumarate reductase flavoprotein, catalytic domain"/>
    <property type="match status" value="1"/>
</dbReference>
<dbReference type="InterPro" id="IPR027477">
    <property type="entry name" value="Succ_DH/fumarate_Rdtase_cat_sf"/>
</dbReference>
<dbReference type="STRING" id="592026.GCWU0000282_001909"/>
<evidence type="ECO:0000256" key="2">
    <source>
        <dbReference type="ARBA" id="ARBA00023002"/>
    </source>
</evidence>
<dbReference type="GO" id="GO:0009055">
    <property type="term" value="F:electron transfer activity"/>
    <property type="evidence" value="ECO:0007669"/>
    <property type="project" value="TreeGrafter"/>
</dbReference>
<evidence type="ECO:0000259" key="4">
    <source>
        <dbReference type="Pfam" id="PF00890"/>
    </source>
</evidence>
<proteinExistence type="predicted"/>
<dbReference type="GO" id="GO:0000104">
    <property type="term" value="F:succinate dehydrogenase activity"/>
    <property type="evidence" value="ECO:0007669"/>
    <property type="project" value="TreeGrafter"/>
</dbReference>
<dbReference type="Pfam" id="PF02910">
    <property type="entry name" value="Succ_DH_flav_C"/>
    <property type="match status" value="1"/>
</dbReference>
<dbReference type="InterPro" id="IPR037099">
    <property type="entry name" value="Fum_R/Succ_DH_flav-like_C_sf"/>
</dbReference>
<evidence type="ECO:0000259" key="5">
    <source>
        <dbReference type="Pfam" id="PF02910"/>
    </source>
</evidence>
<feature type="domain" description="FAD-dependent oxidoreductase 2 FAD-binding" evidence="4">
    <location>
        <begin position="4"/>
        <end position="383"/>
    </location>
</feature>
<dbReference type="GO" id="GO:0005886">
    <property type="term" value="C:plasma membrane"/>
    <property type="evidence" value="ECO:0007669"/>
    <property type="project" value="TreeGrafter"/>
</dbReference>
<protein>
    <submittedName>
        <fullName evidence="6">FAD binding domain protein</fullName>
    </submittedName>
</protein>
<dbReference type="SUPFAM" id="SSF51905">
    <property type="entry name" value="FAD/NAD(P)-binding domain"/>
    <property type="match status" value="1"/>
</dbReference>
<keyword evidence="1" id="KW-0285">Flavoprotein</keyword>
<dbReference type="GO" id="GO:0050660">
    <property type="term" value="F:flavin adenine dinucleotide binding"/>
    <property type="evidence" value="ECO:0007669"/>
    <property type="project" value="TreeGrafter"/>
</dbReference>
<dbReference type="InterPro" id="IPR030664">
    <property type="entry name" value="SdhA/FrdA/AprA"/>
</dbReference>
<dbReference type="PANTHER" id="PTHR11632:SF53">
    <property type="entry name" value="SUCCINATE DEHYDROGENASE FLAVOPROTEIN SUBUNIT"/>
    <property type="match status" value="1"/>
</dbReference>
<dbReference type="EMBL" id="ACIL03000013">
    <property type="protein sequence ID" value="ESL03036.1"/>
    <property type="molecule type" value="Genomic_DNA"/>
</dbReference>
<comment type="caution">
    <text evidence="6">The sequence shown here is derived from an EMBL/GenBank/DDBJ whole genome shotgun (WGS) entry which is preliminary data.</text>
</comment>
<dbReference type="eggNOG" id="COG1053">
    <property type="taxonomic scope" value="Bacteria"/>
</dbReference>
<keyword evidence="2" id="KW-0560">Oxidoreductase</keyword>
<evidence type="ECO:0000313" key="6">
    <source>
        <dbReference type="EMBL" id="ESL03036.1"/>
    </source>
</evidence>
<reference evidence="6 7" key="1">
    <citation type="submission" date="2013-06" db="EMBL/GenBank/DDBJ databases">
        <authorList>
            <person name="Weinstock G."/>
            <person name="Sodergren E."/>
            <person name="Clifton S."/>
            <person name="Fulton L."/>
            <person name="Fulton B."/>
            <person name="Courtney L."/>
            <person name="Fronick C."/>
            <person name="Harrison M."/>
            <person name="Strong C."/>
            <person name="Farmer C."/>
            <person name="Delahaunty K."/>
            <person name="Markovic C."/>
            <person name="Hall O."/>
            <person name="Minx P."/>
            <person name="Tomlinson C."/>
            <person name="Mitreva M."/>
            <person name="Nelson J."/>
            <person name="Hou S."/>
            <person name="Wollam A."/>
            <person name="Pepin K.H."/>
            <person name="Johnson M."/>
            <person name="Bhonagiri V."/>
            <person name="Nash W.E."/>
            <person name="Warren W."/>
            <person name="Chinwalla A."/>
            <person name="Mardis E.R."/>
            <person name="Wilson R.K."/>
        </authorList>
    </citation>
    <scope>NUCLEOTIDE SEQUENCE [LARGE SCALE GENOMIC DNA]</scope>
    <source>
        <strain evidence="6 7">ATCC 51271</strain>
    </source>
</reference>
<sequence>MVNIIGAGLAGLSAAISLAKSGIACNLISNFPSERAQSVMAEGGINGALNTMGEEDNTENHFEDTVRAGCNIADEAMVRGLTENAPGIIRYLSSIGVPFNLKKNIIQQRNFGGQKKKRTAYAKSSTGKVIMTALIDEARRYEVLGHIRRYANHEFLHLRLENDGKICKGVEIRDSYTDKYYYLEGKVILASGGFTGVFKGLTTGTTANTGDITAKVFAQGVRLGNLEMIQYHPTTIGIADKVCLVSEAARGEGGRLFIYKNNEKWFFMEEKYPELKNLMPRDVVSREMYFVSRDNENAQVYLDMTGLSKEVWTERLPDLREEIIHYLGIDPKKKPIPVSPGIHYFMGGIDVDIEHKTNVENLFAAGECCLAYHGANRLGGNSLLGAIYGGRKAAETIIALTRKEEKSDKTNESVTIQEITTDVEKYKAEFENAKESFIIEVRDILFKAMGIVRDEKMLSEGLTALDKISEKNLNEREKDRLRFAKALILSAIYRKESRGANYREDYPERNDEYKGMTRAIINGDTVNIEMWRTDGSIN</sequence>
<dbReference type="InterPro" id="IPR036188">
    <property type="entry name" value="FAD/NAD-bd_sf"/>
</dbReference>
<evidence type="ECO:0000313" key="7">
    <source>
        <dbReference type="Proteomes" id="UP000018227"/>
    </source>
</evidence>
<evidence type="ECO:0000256" key="3">
    <source>
        <dbReference type="PIRSR" id="PIRSR630664-50"/>
    </source>
</evidence>
<accession>V2Y5S2</accession>
<gene>
    <name evidence="6" type="ORF">GCWU0000282_001909</name>
</gene>
<dbReference type="InterPro" id="IPR003953">
    <property type="entry name" value="FAD-dep_OxRdtase_2_FAD-bd"/>
</dbReference>
<dbReference type="Proteomes" id="UP000018227">
    <property type="component" value="Unassembled WGS sequence"/>
</dbReference>
<dbReference type="GO" id="GO:0009061">
    <property type="term" value="P:anaerobic respiration"/>
    <property type="evidence" value="ECO:0007669"/>
    <property type="project" value="TreeGrafter"/>
</dbReference>